<name>A0A368SA40_SETIT</name>
<feature type="transmembrane region" description="Helical" evidence="9">
    <location>
        <begin position="343"/>
        <end position="367"/>
    </location>
</feature>
<evidence type="ECO:0000256" key="9">
    <source>
        <dbReference type="SAM" id="Phobius"/>
    </source>
</evidence>
<gene>
    <name evidence="11" type="ORF">SETIT_8G206300v2</name>
</gene>
<evidence type="ECO:0000256" key="3">
    <source>
        <dbReference type="ARBA" id="ARBA00022448"/>
    </source>
</evidence>
<feature type="transmembrane region" description="Helical" evidence="9">
    <location>
        <begin position="159"/>
        <end position="176"/>
    </location>
</feature>
<dbReference type="Gene3D" id="1.20.1250.20">
    <property type="entry name" value="MFS general substrate transporter like domains"/>
    <property type="match status" value="1"/>
</dbReference>
<keyword evidence="7 9" id="KW-1133">Transmembrane helix</keyword>
<dbReference type="GO" id="GO:0016747">
    <property type="term" value="F:acyltransferase activity, transferring groups other than amino-acyl groups"/>
    <property type="evidence" value="ECO:0007669"/>
    <property type="project" value="UniProtKB-ARBA"/>
</dbReference>
<dbReference type="SUPFAM" id="SSF103473">
    <property type="entry name" value="MFS general substrate transporter"/>
    <property type="match status" value="1"/>
</dbReference>
<dbReference type="GO" id="GO:0016020">
    <property type="term" value="C:membrane"/>
    <property type="evidence" value="ECO:0007669"/>
    <property type="project" value="UniProtKB-SubCell"/>
</dbReference>
<dbReference type="AlphaFoldDB" id="A0A368SA40"/>
<comment type="similarity">
    <text evidence="2">Belongs to the major facilitator superfamily. Sugar transporter (TC 2.A.1.1) family.</text>
</comment>
<dbReference type="GO" id="GO:0015293">
    <property type="term" value="F:symporter activity"/>
    <property type="evidence" value="ECO:0007669"/>
    <property type="project" value="UniProtKB-KW"/>
</dbReference>
<organism evidence="11">
    <name type="scientific">Setaria italica</name>
    <name type="common">Foxtail millet</name>
    <name type="synonym">Panicum italicum</name>
    <dbReference type="NCBI Taxonomy" id="4555"/>
    <lineage>
        <taxon>Eukaryota</taxon>
        <taxon>Viridiplantae</taxon>
        <taxon>Streptophyta</taxon>
        <taxon>Embryophyta</taxon>
        <taxon>Tracheophyta</taxon>
        <taxon>Spermatophyta</taxon>
        <taxon>Magnoliopsida</taxon>
        <taxon>Liliopsida</taxon>
        <taxon>Poales</taxon>
        <taxon>Poaceae</taxon>
        <taxon>PACMAD clade</taxon>
        <taxon>Panicoideae</taxon>
        <taxon>Panicodae</taxon>
        <taxon>Paniceae</taxon>
        <taxon>Cenchrinae</taxon>
        <taxon>Setaria</taxon>
    </lineage>
</organism>
<dbReference type="InterPro" id="IPR020846">
    <property type="entry name" value="MFS_dom"/>
</dbReference>
<evidence type="ECO:0000256" key="1">
    <source>
        <dbReference type="ARBA" id="ARBA00004141"/>
    </source>
</evidence>
<protein>
    <recommendedName>
        <fullName evidence="10">Major facilitator superfamily (MFS) profile domain-containing protein</fullName>
    </recommendedName>
</protein>
<evidence type="ECO:0000313" key="11">
    <source>
        <dbReference type="EMBL" id="RCV39224.1"/>
    </source>
</evidence>
<evidence type="ECO:0000259" key="10">
    <source>
        <dbReference type="PROSITE" id="PS50850"/>
    </source>
</evidence>
<feature type="transmembrane region" description="Helical" evidence="9">
    <location>
        <begin position="373"/>
        <end position="397"/>
    </location>
</feature>
<feature type="transmembrane region" description="Helical" evidence="9">
    <location>
        <begin position="444"/>
        <end position="462"/>
    </location>
</feature>
<dbReference type="Pfam" id="PF00083">
    <property type="entry name" value="Sugar_tr"/>
    <property type="match status" value="1"/>
</dbReference>
<dbReference type="Gene3D" id="3.30.559.10">
    <property type="entry name" value="Chloramphenicol acetyltransferase-like domain"/>
    <property type="match status" value="1"/>
</dbReference>
<dbReference type="InterPro" id="IPR036259">
    <property type="entry name" value="MFS_trans_sf"/>
</dbReference>
<dbReference type="InterPro" id="IPR023213">
    <property type="entry name" value="CAT-like_dom_sf"/>
</dbReference>
<reference evidence="11" key="1">
    <citation type="journal article" date="2012" name="Nat. Biotechnol.">
        <title>Reference genome sequence of the model plant Setaria.</title>
        <authorList>
            <person name="Bennetzen J.L."/>
            <person name="Schmutz J."/>
            <person name="Wang H."/>
            <person name="Percifield R."/>
            <person name="Hawkins J."/>
            <person name="Pontaroli A.C."/>
            <person name="Estep M."/>
            <person name="Feng L."/>
            <person name="Vaughn J.N."/>
            <person name="Grimwood J."/>
            <person name="Jenkins J."/>
            <person name="Barry K."/>
            <person name="Lindquist E."/>
            <person name="Hellsten U."/>
            <person name="Deshpande S."/>
            <person name="Wang X."/>
            <person name="Wu X."/>
            <person name="Mitros T."/>
            <person name="Triplett J."/>
            <person name="Yang X."/>
            <person name="Ye C.Y."/>
            <person name="Mauro-Herrera M."/>
            <person name="Wang L."/>
            <person name="Li P."/>
            <person name="Sharma M."/>
            <person name="Sharma R."/>
            <person name="Ronald P.C."/>
            <person name="Panaud O."/>
            <person name="Kellogg E.A."/>
            <person name="Brutnell T.P."/>
            <person name="Doust A.N."/>
            <person name="Tuskan G.A."/>
            <person name="Rokhsar D."/>
            <person name="Devos K.M."/>
        </authorList>
    </citation>
    <scope>NUCLEOTIDE SEQUENCE [LARGE SCALE GENOMIC DNA]</scope>
    <source>
        <strain evidence="11">Yugu1</strain>
    </source>
</reference>
<dbReference type="OrthoDB" id="6339427at2759"/>
<proteinExistence type="inferred from homology"/>
<dbReference type="PRINTS" id="PR00171">
    <property type="entry name" value="SUGRTRNSPORT"/>
</dbReference>
<keyword evidence="6" id="KW-0769">Symport</keyword>
<keyword evidence="4" id="KW-0762">Sugar transport</keyword>
<dbReference type="InterPro" id="IPR045262">
    <property type="entry name" value="STP/PLT_plant"/>
</dbReference>
<sequence>MGSTEQHHGAADVTIAAPLIPSPAPEPPRRNMFAFVCATLASMTTIIMGYNLALMSSAEDLGLTDEQVEVLSGSMNVFNLGSILAAGWATDAVGRRGTIVLANAFLMAGELPMSLGGRYGALLAARFVTNVGVRVRRCLYAAEIAPASTRSMLSSLPQIFVNAGIHLSYVSNYALAGLPLRLGWRDMFAVGVAPPVLLAAGVLAMPESSHRLAMRRRDAEVRPVLSRMSDTPVEADDRLREIKDAIAAAQGNDDAGVRRDLPLSGPSSPTTIRQIFTDILALQFFHQASGIDIIVLYTPLVLKKAGISSNRSVLAATVAVGVVKTGFILVATLFSDRVGRRPLLLAGTAGIAVSLTSLAITLCAASVTTATSVAAASIASLLAYVTAFSVGLGPLAQAYSAEIVPLRLRTRGTSLGTAVNRLTCGVLSMTFISLANTISMAGCFFLYAGAAVAAWVFVYVRLQVIIIDQWDDFIAELMSAATAPQPPSYGTMQCVAAHLWRCVTRARDLGGGELTTLRVAVDEVLWAWPAAAARELVSAPLQHAATLPEPATFSPVEFDTTKTSGAGI</sequence>
<feature type="transmembrane region" description="Helical" evidence="9">
    <location>
        <begin position="312"/>
        <end position="334"/>
    </location>
</feature>
<feature type="domain" description="Major facilitator superfamily (MFS) profile" evidence="10">
    <location>
        <begin position="30"/>
        <end position="466"/>
    </location>
</feature>
<evidence type="ECO:0000256" key="7">
    <source>
        <dbReference type="ARBA" id="ARBA00022989"/>
    </source>
</evidence>
<accession>A0A368SA40</accession>
<dbReference type="EMBL" id="CM003535">
    <property type="protein sequence ID" value="RCV39224.1"/>
    <property type="molecule type" value="Genomic_DNA"/>
</dbReference>
<dbReference type="PANTHER" id="PTHR23500">
    <property type="entry name" value="SOLUTE CARRIER FAMILY 2, FACILITATED GLUCOSE TRANSPORTER"/>
    <property type="match status" value="1"/>
</dbReference>
<dbReference type="PANTHER" id="PTHR23500:SF463">
    <property type="entry name" value="MAJOR FACILITATOR SUPERFAMILY (MFS) PROFILE DOMAIN-CONTAINING PROTEIN"/>
    <property type="match status" value="1"/>
</dbReference>
<keyword evidence="8 9" id="KW-0472">Membrane</keyword>
<keyword evidence="3" id="KW-0813">Transport</keyword>
<evidence type="ECO:0000256" key="2">
    <source>
        <dbReference type="ARBA" id="ARBA00010992"/>
    </source>
</evidence>
<dbReference type="STRING" id="4555.A0A368SA40"/>
<dbReference type="GO" id="GO:0015144">
    <property type="term" value="F:carbohydrate transmembrane transporter activity"/>
    <property type="evidence" value="ECO:0007669"/>
    <property type="project" value="InterPro"/>
</dbReference>
<reference evidence="11" key="2">
    <citation type="submission" date="2015-07" db="EMBL/GenBank/DDBJ databases">
        <authorList>
            <person name="Noorani M."/>
        </authorList>
    </citation>
    <scope>NUCLEOTIDE SEQUENCE</scope>
    <source>
        <strain evidence="11">Yugu1</strain>
    </source>
</reference>
<evidence type="ECO:0000256" key="4">
    <source>
        <dbReference type="ARBA" id="ARBA00022597"/>
    </source>
</evidence>
<feature type="transmembrane region" description="Helical" evidence="9">
    <location>
        <begin position="32"/>
        <end position="53"/>
    </location>
</feature>
<dbReference type="PROSITE" id="PS50850">
    <property type="entry name" value="MFS"/>
    <property type="match status" value="1"/>
</dbReference>
<dbReference type="InterPro" id="IPR005828">
    <property type="entry name" value="MFS_sugar_transport-like"/>
</dbReference>
<comment type="subcellular location">
    <subcellularLocation>
        <location evidence="1">Membrane</location>
        <topology evidence="1">Multi-pass membrane protein</topology>
    </subcellularLocation>
</comment>
<evidence type="ECO:0000256" key="8">
    <source>
        <dbReference type="ARBA" id="ARBA00023136"/>
    </source>
</evidence>
<evidence type="ECO:0000256" key="5">
    <source>
        <dbReference type="ARBA" id="ARBA00022692"/>
    </source>
</evidence>
<keyword evidence="5 9" id="KW-0812">Transmembrane</keyword>
<evidence type="ECO:0000256" key="6">
    <source>
        <dbReference type="ARBA" id="ARBA00022847"/>
    </source>
</evidence>
<dbReference type="InterPro" id="IPR003663">
    <property type="entry name" value="Sugar/inositol_transpt"/>
</dbReference>
<feature type="transmembrane region" description="Helical" evidence="9">
    <location>
        <begin position="188"/>
        <end position="206"/>
    </location>
</feature>